<dbReference type="AlphaFoldDB" id="A0A2S2Q5C5"/>
<dbReference type="InterPro" id="IPR034998">
    <property type="entry name" value="ANKLE1"/>
</dbReference>
<dbReference type="InterPro" id="IPR002110">
    <property type="entry name" value="Ankyrin_rpt"/>
</dbReference>
<dbReference type="PANTHER" id="PTHR46427:SF1">
    <property type="entry name" value="ANKYRIN REPEAT AND LEM DOMAIN-CONTAINING PROTEIN 1"/>
    <property type="match status" value="1"/>
</dbReference>
<dbReference type="CDD" id="cd10454">
    <property type="entry name" value="GIY-YIG_COG3680_Meta"/>
    <property type="match status" value="1"/>
</dbReference>
<reference evidence="3" key="1">
    <citation type="submission" date="2018-04" db="EMBL/GenBank/DDBJ databases">
        <title>Transcriptome assembly of Sipha flava.</title>
        <authorList>
            <person name="Scully E.D."/>
            <person name="Geib S.M."/>
            <person name="Palmer N.A."/>
            <person name="Koch K."/>
            <person name="Bradshaw J."/>
            <person name="Heng-Moss T."/>
            <person name="Sarath G."/>
        </authorList>
    </citation>
    <scope>NUCLEOTIDE SEQUENCE</scope>
</reference>
<dbReference type="CDD" id="cd12934">
    <property type="entry name" value="LEM"/>
    <property type="match status" value="1"/>
</dbReference>
<dbReference type="PANTHER" id="PTHR46427">
    <property type="entry name" value="ANKYRIN REPEAT AND LEM DOMAIN-CONTAINING PROTEIN 1"/>
    <property type="match status" value="1"/>
</dbReference>
<organism evidence="3">
    <name type="scientific">Sipha flava</name>
    <name type="common">yellow sugarcane aphid</name>
    <dbReference type="NCBI Taxonomy" id="143950"/>
    <lineage>
        <taxon>Eukaryota</taxon>
        <taxon>Metazoa</taxon>
        <taxon>Ecdysozoa</taxon>
        <taxon>Arthropoda</taxon>
        <taxon>Hexapoda</taxon>
        <taxon>Insecta</taxon>
        <taxon>Pterygota</taxon>
        <taxon>Neoptera</taxon>
        <taxon>Paraneoptera</taxon>
        <taxon>Hemiptera</taxon>
        <taxon>Sternorrhyncha</taxon>
        <taxon>Aphidomorpha</taxon>
        <taxon>Aphidoidea</taxon>
        <taxon>Aphididae</taxon>
        <taxon>Sipha</taxon>
    </lineage>
</organism>
<keyword evidence="1" id="KW-0040">ANK repeat</keyword>
<dbReference type="GO" id="GO:0004520">
    <property type="term" value="F:DNA endonuclease activity"/>
    <property type="evidence" value="ECO:0007669"/>
    <property type="project" value="TreeGrafter"/>
</dbReference>
<evidence type="ECO:0000313" key="4">
    <source>
        <dbReference type="Proteomes" id="UP000694846"/>
    </source>
</evidence>
<accession>A0A2S2Q5C5</accession>
<dbReference type="EMBL" id="GGMS01003711">
    <property type="protein sequence ID" value="MBY72914.1"/>
    <property type="molecule type" value="Transcribed_RNA"/>
</dbReference>
<dbReference type="Gene3D" id="1.25.40.20">
    <property type="entry name" value="Ankyrin repeat-containing domain"/>
    <property type="match status" value="1"/>
</dbReference>
<dbReference type="SMART" id="SM00540">
    <property type="entry name" value="LEM"/>
    <property type="match status" value="1"/>
</dbReference>
<protein>
    <submittedName>
        <fullName evidence="3">Ankyrin repeat and LEM domain-containing protein 1</fullName>
    </submittedName>
    <submittedName>
        <fullName evidence="5">Uncharacterized protein LOC112689739 isoform X1</fullName>
    </submittedName>
</protein>
<dbReference type="InterPro" id="IPR011015">
    <property type="entry name" value="LEM/LEM-like_dom_sf"/>
</dbReference>
<dbReference type="GO" id="GO:0005654">
    <property type="term" value="C:nucleoplasm"/>
    <property type="evidence" value="ECO:0007669"/>
    <property type="project" value="TreeGrafter"/>
</dbReference>
<keyword evidence="4" id="KW-1185">Reference proteome</keyword>
<dbReference type="RefSeq" id="XP_025419351.1">
    <property type="nucleotide sequence ID" value="XM_025563566.1"/>
</dbReference>
<dbReference type="Pfam" id="PF22945">
    <property type="entry name" value="LEM-3_GIY-YIG"/>
    <property type="match status" value="1"/>
</dbReference>
<dbReference type="InterPro" id="IPR003887">
    <property type="entry name" value="LEM_dom"/>
</dbReference>
<evidence type="ECO:0000313" key="3">
    <source>
        <dbReference type="EMBL" id="MBY72914.1"/>
    </source>
</evidence>
<sequence>MARAKMNEDSRTMYLARALYDAVEDCNVQQVNTLLSQNKANPNVLIPDEGMTAFHLAAGHENLAFGKVVTSLFLHNGGNPNVRCDGNRTVLHIAVAWNRSSVVEILLKSPYIVPDLFIKDDDNLNVFNYAVKFNAWESLATLQSHIKQSYHTNNSTNQICKPVQPIPVKQEDIFTKEQNNEKSIDNNTTFNKSDKLHTSSGYFNSGESLNSTSNSKKSNLVDEKKNLSCESILSSVSSTDNSLEDILNRNISSDYENSELDDIPSSIYADRSLNSLECVNNGFESIENISFPSNNLLTDSESLFESQKVVLTTKNNYNQSKDISLSNSEWMTDISELSNWHSSDDFLTCPDTNSEQYLTNSNYRNDITDNKLEDITYKTCDSKSQSISKISTGIDNLRISDHYIDSADESSDSLTEFTEDYDTDYVRQSLRKYGVPPGPIVPSTKHLYVRKLNRIVKNQAAFKNDSKINNTSTVCSYSSQLTKVLTSDESWKRTILSWSTLEENIIFNKNGSSFTYLLLDPRISKNLPARANKIKNPIEIWQTFISSIFYIGKGTKSRPNDHMNEAFNFWIEKNNKEKSRKVEYILSLWKEHLGVVCVQAFHHLIMKEAHIREAAMIDAIGLDALTNEKRGTYYEITARWRNSDRCKLGCYLLYRAMLVFLADGERQLKPIDLT</sequence>
<dbReference type="GO" id="GO:0000724">
    <property type="term" value="P:double-strand break repair via homologous recombination"/>
    <property type="evidence" value="ECO:0007669"/>
    <property type="project" value="TreeGrafter"/>
</dbReference>
<name>A0A2S2Q5C5_9HEMI</name>
<gene>
    <name evidence="3" type="primary">ANKLE1</name>
    <name evidence="5" type="synonym">LOC112689739</name>
    <name evidence="3" type="ORF">g.15873</name>
</gene>
<dbReference type="GO" id="GO:0005737">
    <property type="term" value="C:cytoplasm"/>
    <property type="evidence" value="ECO:0007669"/>
    <property type="project" value="TreeGrafter"/>
</dbReference>
<dbReference type="GO" id="GO:0000712">
    <property type="term" value="P:resolution of meiotic recombination intermediates"/>
    <property type="evidence" value="ECO:0007669"/>
    <property type="project" value="TreeGrafter"/>
</dbReference>
<evidence type="ECO:0000256" key="1">
    <source>
        <dbReference type="PROSITE-ProRule" id="PRU00023"/>
    </source>
</evidence>
<dbReference type="Pfam" id="PF03020">
    <property type="entry name" value="LEM"/>
    <property type="match status" value="1"/>
</dbReference>
<dbReference type="SUPFAM" id="SSF63451">
    <property type="entry name" value="LEM domain"/>
    <property type="match status" value="1"/>
</dbReference>
<dbReference type="InterPro" id="IPR036770">
    <property type="entry name" value="Ankyrin_rpt-contain_sf"/>
</dbReference>
<feature type="domain" description="LEM" evidence="2">
    <location>
        <begin position="415"/>
        <end position="459"/>
    </location>
</feature>
<proteinExistence type="predicted"/>
<evidence type="ECO:0000259" key="2">
    <source>
        <dbReference type="PROSITE" id="PS50954"/>
    </source>
</evidence>
<dbReference type="Pfam" id="PF12796">
    <property type="entry name" value="Ank_2"/>
    <property type="match status" value="1"/>
</dbReference>
<evidence type="ECO:0000313" key="5">
    <source>
        <dbReference type="RefSeq" id="XP_025419351.1"/>
    </source>
</evidence>
<dbReference type="SUPFAM" id="SSF48403">
    <property type="entry name" value="Ankyrin repeat"/>
    <property type="match status" value="1"/>
</dbReference>
<reference evidence="5" key="2">
    <citation type="submission" date="2025-04" db="UniProtKB">
        <authorList>
            <consortium name="RefSeq"/>
        </authorList>
    </citation>
    <scope>IDENTIFICATION</scope>
    <source>
        <tissue evidence="5">Whole body</tissue>
    </source>
</reference>
<dbReference type="OrthoDB" id="1601181at2759"/>
<feature type="repeat" description="ANK" evidence="1">
    <location>
        <begin position="49"/>
        <end position="85"/>
    </location>
</feature>
<dbReference type="SMART" id="SM00248">
    <property type="entry name" value="ANK"/>
    <property type="match status" value="3"/>
</dbReference>
<dbReference type="Proteomes" id="UP000694846">
    <property type="component" value="Unplaced"/>
</dbReference>
<dbReference type="PROSITE" id="PS50088">
    <property type="entry name" value="ANK_REPEAT"/>
    <property type="match status" value="1"/>
</dbReference>
<dbReference type="PROSITE" id="PS50954">
    <property type="entry name" value="LEM"/>
    <property type="match status" value="1"/>
</dbReference>
<dbReference type="Gene3D" id="1.10.720.40">
    <property type="match status" value="1"/>
</dbReference>